<evidence type="ECO:0000313" key="12">
    <source>
        <dbReference type="Proteomes" id="UP000295611"/>
    </source>
</evidence>
<keyword evidence="10" id="KW-0732">Signal</keyword>
<dbReference type="GO" id="GO:0015562">
    <property type="term" value="F:efflux transmembrane transporter activity"/>
    <property type="evidence" value="ECO:0007669"/>
    <property type="project" value="InterPro"/>
</dbReference>
<proteinExistence type="inferred from homology"/>
<dbReference type="Gene3D" id="1.20.1600.10">
    <property type="entry name" value="Outer membrane efflux proteins (OEP)"/>
    <property type="match status" value="1"/>
</dbReference>
<dbReference type="GO" id="GO:1990281">
    <property type="term" value="C:efflux pump complex"/>
    <property type="evidence" value="ECO:0007669"/>
    <property type="project" value="TreeGrafter"/>
</dbReference>
<keyword evidence="6" id="KW-0472">Membrane</keyword>
<dbReference type="PANTHER" id="PTHR30026:SF20">
    <property type="entry name" value="OUTER MEMBRANE PROTEIN TOLC"/>
    <property type="match status" value="1"/>
</dbReference>
<dbReference type="GO" id="GO:0009279">
    <property type="term" value="C:cell outer membrane"/>
    <property type="evidence" value="ECO:0007669"/>
    <property type="project" value="UniProtKB-SubCell"/>
</dbReference>
<evidence type="ECO:0000313" key="11">
    <source>
        <dbReference type="EMBL" id="TDR78490.1"/>
    </source>
</evidence>
<comment type="caution">
    <text evidence="11">The sequence shown here is derived from an EMBL/GenBank/DDBJ whole genome shotgun (WGS) entry which is preliminary data.</text>
</comment>
<evidence type="ECO:0000256" key="3">
    <source>
        <dbReference type="ARBA" id="ARBA00022448"/>
    </source>
</evidence>
<evidence type="ECO:0000256" key="7">
    <source>
        <dbReference type="ARBA" id="ARBA00023237"/>
    </source>
</evidence>
<dbReference type="Proteomes" id="UP000295611">
    <property type="component" value="Unassembled WGS sequence"/>
</dbReference>
<dbReference type="Pfam" id="PF02321">
    <property type="entry name" value="OEP"/>
    <property type="match status" value="2"/>
</dbReference>
<evidence type="ECO:0000256" key="5">
    <source>
        <dbReference type="ARBA" id="ARBA00022692"/>
    </source>
</evidence>
<sequence length="443" mass="47306">MKSPAALTLSLMAASLAAPAFSFDLMEAWQAARQYDAGYAAARSDYRAGQEQGALGRAQLLPQVNLTGTYSQNHPINQAAASGSGSDPGGETHGFGVNLTQPLFDGARLAQYRKGRIGQAQADTTLDGAGQQLIADVAAAYFNVLQAQDTLAATEIAKKAYASQLAQAKTEFEIGTATITNTNEAQAGYDSAVADEIQAQSDLELNRNALARLTGLSPLALQPLVSVFPLDRPSPDNLDNWLEQAQRNSLKIRAKEQAVAQAEQNLAEKRSGHLPVVQLTASYQDNTTNDPASTVIGQARTRGSTIGVSVTVPLFAGGGINAQVREAAAQLDSARDQLLDTQRQVREDVRRAWLGVTNGAASVRAQGQRLTSAKSKLDSTQLGREVGIRTNLDLLKAQQEYSDVLKDLAAARYRFLNAQLQLAQAAGQLDEQTLARVNRAIRH</sequence>
<evidence type="ECO:0000256" key="10">
    <source>
        <dbReference type="SAM" id="SignalP"/>
    </source>
</evidence>
<comment type="subcellular location">
    <subcellularLocation>
        <location evidence="1">Cell outer membrane</location>
    </subcellularLocation>
</comment>
<accession>A0A4R7B6A6</accession>
<evidence type="ECO:0000256" key="8">
    <source>
        <dbReference type="SAM" id="Coils"/>
    </source>
</evidence>
<evidence type="ECO:0000256" key="9">
    <source>
        <dbReference type="SAM" id="MobiDB-lite"/>
    </source>
</evidence>
<dbReference type="AlphaFoldDB" id="A0A4R7B6A6"/>
<dbReference type="EMBL" id="SNZP01000008">
    <property type="protein sequence ID" value="TDR78490.1"/>
    <property type="molecule type" value="Genomic_DNA"/>
</dbReference>
<feature type="region of interest" description="Disordered" evidence="9">
    <location>
        <begin position="73"/>
        <end position="93"/>
    </location>
</feature>
<dbReference type="SUPFAM" id="SSF56954">
    <property type="entry name" value="Outer membrane efflux proteins (OEP)"/>
    <property type="match status" value="1"/>
</dbReference>
<feature type="chain" id="PRO_5020198840" evidence="10">
    <location>
        <begin position="21"/>
        <end position="443"/>
    </location>
</feature>
<comment type="similarity">
    <text evidence="2">Belongs to the outer membrane factor (OMF) (TC 1.B.17) family.</text>
</comment>
<evidence type="ECO:0000256" key="4">
    <source>
        <dbReference type="ARBA" id="ARBA00022452"/>
    </source>
</evidence>
<dbReference type="RefSeq" id="WP_133681369.1">
    <property type="nucleotide sequence ID" value="NZ_SNZP01000008.1"/>
</dbReference>
<keyword evidence="7" id="KW-0998">Cell outer membrane</keyword>
<evidence type="ECO:0000256" key="2">
    <source>
        <dbReference type="ARBA" id="ARBA00007613"/>
    </source>
</evidence>
<name>A0A4R7B6A6_9NEIS</name>
<keyword evidence="12" id="KW-1185">Reference proteome</keyword>
<dbReference type="InterPro" id="IPR010130">
    <property type="entry name" value="T1SS_OMP_TolC"/>
</dbReference>
<dbReference type="PANTHER" id="PTHR30026">
    <property type="entry name" value="OUTER MEMBRANE PROTEIN TOLC"/>
    <property type="match status" value="1"/>
</dbReference>
<dbReference type="OrthoDB" id="9813458at2"/>
<evidence type="ECO:0000256" key="1">
    <source>
        <dbReference type="ARBA" id="ARBA00004442"/>
    </source>
</evidence>
<keyword evidence="8" id="KW-0175">Coiled coil</keyword>
<dbReference type="GO" id="GO:0015288">
    <property type="term" value="F:porin activity"/>
    <property type="evidence" value="ECO:0007669"/>
    <property type="project" value="TreeGrafter"/>
</dbReference>
<keyword evidence="4" id="KW-1134">Transmembrane beta strand</keyword>
<keyword evidence="5" id="KW-0812">Transmembrane</keyword>
<organism evidence="11 12">
    <name type="scientific">Paludibacterium purpuratum</name>
    <dbReference type="NCBI Taxonomy" id="1144873"/>
    <lineage>
        <taxon>Bacteria</taxon>
        <taxon>Pseudomonadati</taxon>
        <taxon>Pseudomonadota</taxon>
        <taxon>Betaproteobacteria</taxon>
        <taxon>Neisseriales</taxon>
        <taxon>Chromobacteriaceae</taxon>
        <taxon>Paludibacterium</taxon>
    </lineage>
</organism>
<dbReference type="NCBIfam" id="TIGR01844">
    <property type="entry name" value="type_I_sec_TolC"/>
    <property type="match status" value="1"/>
</dbReference>
<feature type="coiled-coil region" evidence="8">
    <location>
        <begin position="245"/>
        <end position="272"/>
    </location>
</feature>
<gene>
    <name evidence="11" type="ORF">DFP86_108211</name>
</gene>
<feature type="signal peptide" evidence="10">
    <location>
        <begin position="1"/>
        <end position="20"/>
    </location>
</feature>
<dbReference type="InterPro" id="IPR003423">
    <property type="entry name" value="OMP_efflux"/>
</dbReference>
<evidence type="ECO:0000256" key="6">
    <source>
        <dbReference type="ARBA" id="ARBA00023136"/>
    </source>
</evidence>
<reference evidence="11 12" key="1">
    <citation type="submission" date="2019-03" db="EMBL/GenBank/DDBJ databases">
        <title>Genomic Encyclopedia of Type Strains, Phase III (KMG-III): the genomes of soil and plant-associated and newly described type strains.</title>
        <authorList>
            <person name="Whitman W."/>
        </authorList>
    </citation>
    <scope>NUCLEOTIDE SEQUENCE [LARGE SCALE GENOMIC DNA]</scope>
    <source>
        <strain evidence="11 12">CECT 8976</strain>
    </source>
</reference>
<protein>
    <submittedName>
        <fullName evidence="11">Outer membrane protein</fullName>
    </submittedName>
</protein>
<dbReference type="InterPro" id="IPR051906">
    <property type="entry name" value="TolC-like"/>
</dbReference>
<keyword evidence="3" id="KW-0813">Transport</keyword>